<protein>
    <submittedName>
        <fullName evidence="1">Uncharacterized protein</fullName>
    </submittedName>
</protein>
<organism evidence="1 2">
    <name type="scientific">Clostridium boliviensis</name>
    <dbReference type="NCBI Taxonomy" id="318465"/>
    <lineage>
        <taxon>Bacteria</taxon>
        <taxon>Bacillati</taxon>
        <taxon>Bacillota</taxon>
        <taxon>Clostridia</taxon>
        <taxon>Eubacteriales</taxon>
        <taxon>Clostridiaceae</taxon>
        <taxon>Clostridium</taxon>
    </lineage>
</organism>
<dbReference type="EMBL" id="JAWONS010000213">
    <property type="protein sequence ID" value="MDW2798393.1"/>
    <property type="molecule type" value="Genomic_DNA"/>
</dbReference>
<reference evidence="1 2" key="1">
    <citation type="submission" date="2023-10" db="EMBL/GenBank/DDBJ databases">
        <title>A novel Glycoside Hydrolase 43-Like Enzyme from Clostrdium boliviensis is an Endo-xylanase, and a Candidate for Xylooligosaccharides Production from Different Xylan Substrates.</title>
        <authorList>
            <person name="Alvarez M.T."/>
            <person name="Rocabado-Villegas L.R."/>
            <person name="Salas-Veizaga D.M."/>
            <person name="Linares-Pasten J.A."/>
            <person name="Gudmundsdottir E.E."/>
            <person name="Hreggvidsson G.O."/>
            <person name="Adlercreutz P."/>
            <person name="Nordberg Karlsson E."/>
        </authorList>
    </citation>
    <scope>NUCLEOTIDE SEQUENCE [LARGE SCALE GENOMIC DNA]</scope>
    <source>
        <strain evidence="1 2">E-1</strain>
    </source>
</reference>
<name>A0ABU4GL87_9CLOT</name>
<sequence>SYENFTFTQPPFQSALWVAAVCRDDQRAESRIGSNHEIHSIFSMMEKLFVEGRKSDLAGVPTNPSHIALSHFRPHLVPYPI</sequence>
<dbReference type="RefSeq" id="WP_318064630.1">
    <property type="nucleotide sequence ID" value="NZ_JAWONS010000213.1"/>
</dbReference>
<gene>
    <name evidence="1" type="ORF">RZO55_12495</name>
</gene>
<evidence type="ECO:0000313" key="1">
    <source>
        <dbReference type="EMBL" id="MDW2798393.1"/>
    </source>
</evidence>
<dbReference type="Proteomes" id="UP001276854">
    <property type="component" value="Unassembled WGS sequence"/>
</dbReference>
<feature type="non-terminal residue" evidence="1">
    <location>
        <position position="1"/>
    </location>
</feature>
<comment type="caution">
    <text evidence="1">The sequence shown here is derived from an EMBL/GenBank/DDBJ whole genome shotgun (WGS) entry which is preliminary data.</text>
</comment>
<evidence type="ECO:0000313" key="2">
    <source>
        <dbReference type="Proteomes" id="UP001276854"/>
    </source>
</evidence>
<keyword evidence="2" id="KW-1185">Reference proteome</keyword>
<proteinExistence type="predicted"/>
<accession>A0ABU4GL87</accession>